<dbReference type="InterPro" id="IPR003856">
    <property type="entry name" value="LPS_length_determ_N"/>
</dbReference>
<feature type="domain" description="Polysaccharide chain length determinant N-terminal" evidence="8">
    <location>
        <begin position="4"/>
        <end position="101"/>
    </location>
</feature>
<dbReference type="AlphaFoldDB" id="A0A937XFP8"/>
<feature type="coiled-coil region" evidence="6">
    <location>
        <begin position="207"/>
        <end position="269"/>
    </location>
</feature>
<evidence type="ECO:0000313" key="10">
    <source>
        <dbReference type="Proteomes" id="UP000779900"/>
    </source>
</evidence>
<accession>A0A937XFP8</accession>
<proteinExistence type="predicted"/>
<comment type="caution">
    <text evidence="9">The sequence shown here is derived from an EMBL/GenBank/DDBJ whole genome shotgun (WGS) entry which is preliminary data.</text>
</comment>
<name>A0A937XFP8_UNCW3</name>
<dbReference type="PANTHER" id="PTHR32309:SF13">
    <property type="entry name" value="FERRIC ENTEROBACTIN TRANSPORT PROTEIN FEPE"/>
    <property type="match status" value="1"/>
</dbReference>
<keyword evidence="4 7" id="KW-1133">Transmembrane helix</keyword>
<evidence type="ECO:0000259" key="8">
    <source>
        <dbReference type="Pfam" id="PF02706"/>
    </source>
</evidence>
<keyword evidence="3 7" id="KW-0812">Transmembrane</keyword>
<keyword evidence="6" id="KW-0175">Coiled coil</keyword>
<keyword evidence="2" id="KW-1003">Cell membrane</keyword>
<dbReference type="PANTHER" id="PTHR32309">
    <property type="entry name" value="TYROSINE-PROTEIN KINASE"/>
    <property type="match status" value="1"/>
</dbReference>
<evidence type="ECO:0000313" key="9">
    <source>
        <dbReference type="EMBL" id="MBM3331534.1"/>
    </source>
</evidence>
<protein>
    <recommendedName>
        <fullName evidence="8">Polysaccharide chain length determinant N-terminal domain-containing protein</fullName>
    </recommendedName>
</protein>
<feature type="transmembrane region" description="Helical" evidence="7">
    <location>
        <begin position="17"/>
        <end position="36"/>
    </location>
</feature>
<evidence type="ECO:0000256" key="5">
    <source>
        <dbReference type="ARBA" id="ARBA00023136"/>
    </source>
</evidence>
<gene>
    <name evidence="9" type="ORF">FJY68_06735</name>
</gene>
<dbReference type="GO" id="GO:0004713">
    <property type="term" value="F:protein tyrosine kinase activity"/>
    <property type="evidence" value="ECO:0007669"/>
    <property type="project" value="TreeGrafter"/>
</dbReference>
<evidence type="ECO:0000256" key="6">
    <source>
        <dbReference type="SAM" id="Coils"/>
    </source>
</evidence>
<evidence type="ECO:0000256" key="1">
    <source>
        <dbReference type="ARBA" id="ARBA00004651"/>
    </source>
</evidence>
<dbReference type="Proteomes" id="UP000779900">
    <property type="component" value="Unassembled WGS sequence"/>
</dbReference>
<evidence type="ECO:0000256" key="7">
    <source>
        <dbReference type="SAM" id="Phobius"/>
    </source>
</evidence>
<evidence type="ECO:0000256" key="2">
    <source>
        <dbReference type="ARBA" id="ARBA00022475"/>
    </source>
</evidence>
<evidence type="ECO:0000256" key="3">
    <source>
        <dbReference type="ARBA" id="ARBA00022692"/>
    </source>
</evidence>
<organism evidence="9 10">
    <name type="scientific">candidate division WOR-3 bacterium</name>
    <dbReference type="NCBI Taxonomy" id="2052148"/>
    <lineage>
        <taxon>Bacteria</taxon>
        <taxon>Bacteria division WOR-3</taxon>
    </lineage>
</organism>
<dbReference type="InterPro" id="IPR050445">
    <property type="entry name" value="Bact_polysacc_biosynth/exp"/>
</dbReference>
<comment type="subcellular location">
    <subcellularLocation>
        <location evidence="1">Cell membrane</location>
        <topology evidence="1">Multi-pass membrane protein</topology>
    </subcellularLocation>
</comment>
<dbReference type="GO" id="GO:0005886">
    <property type="term" value="C:plasma membrane"/>
    <property type="evidence" value="ECO:0007669"/>
    <property type="project" value="UniProtKB-SubCell"/>
</dbReference>
<reference evidence="9" key="1">
    <citation type="submission" date="2019-03" db="EMBL/GenBank/DDBJ databases">
        <title>Lake Tanganyika Metagenome-Assembled Genomes (MAGs).</title>
        <authorList>
            <person name="Tran P."/>
        </authorList>
    </citation>
    <scope>NUCLEOTIDE SEQUENCE</scope>
    <source>
        <strain evidence="9">K_DeepCast_150m_m2_040</strain>
    </source>
</reference>
<evidence type="ECO:0000256" key="4">
    <source>
        <dbReference type="ARBA" id="ARBA00022989"/>
    </source>
</evidence>
<sequence>MNRLVKYLSVILKWRRLIFWNTVTLTALAIVVSFLLPQRYTAAAQLLPPSDEPDIFGLTSLLGGGAGGSLGKLKAGLMGTTSSSDLTVGILGSRTVMQNVAERCSIATYYRMREPTPEKLVRKLKDMARFTASNDGIVRIAVEANSRQLAARVANTFVAELDSFLRHSNIGRGRNMRVFIEKRLGQMDTGLAAAGESLRVFQEANKVASVEEETKAAINAYAKLRSELSVQEAEYEAARSRANDDNPYVDNLSRQIAASRDELRKLERGSGSSGFGVGFGVSFEYLPAVAAQFARKYLNFRIQQEAYAALYEQYEYARILEARDAPALTVLDYARPPERRSFPIRSRIVIVVFFFGLAAGCVFAFGAEYFDDLRLNKPTEYGGWAQLWAESRRVGARLRGRKRTRGTADVP</sequence>
<feature type="transmembrane region" description="Helical" evidence="7">
    <location>
        <begin position="348"/>
        <end position="367"/>
    </location>
</feature>
<dbReference type="Pfam" id="PF02706">
    <property type="entry name" value="Wzz"/>
    <property type="match status" value="1"/>
</dbReference>
<dbReference type="EMBL" id="VGIR01000033">
    <property type="protein sequence ID" value="MBM3331534.1"/>
    <property type="molecule type" value="Genomic_DNA"/>
</dbReference>
<keyword evidence="5 7" id="KW-0472">Membrane</keyword>